<feature type="compositionally biased region" description="Pro residues" evidence="3">
    <location>
        <begin position="159"/>
        <end position="174"/>
    </location>
</feature>
<proteinExistence type="predicted"/>
<dbReference type="RefSeq" id="XP_016640834.1">
    <property type="nucleotide sequence ID" value="XM_016789007.1"/>
</dbReference>
<evidence type="ECO:0000256" key="3">
    <source>
        <dbReference type="SAM" id="MobiDB-lite"/>
    </source>
</evidence>
<dbReference type="GO" id="GO:0016787">
    <property type="term" value="F:hydrolase activity"/>
    <property type="evidence" value="ECO:0007669"/>
    <property type="project" value="UniProtKB-KW"/>
</dbReference>
<gene>
    <name evidence="4" type="ORF">SAPIO_CDS7072</name>
</gene>
<dbReference type="KEGG" id="sapo:SAPIO_CDS7072"/>
<protein>
    <submittedName>
        <fullName evidence="4">Uncharacterized protein</fullName>
    </submittedName>
</protein>
<organism evidence="4 5">
    <name type="scientific">Pseudallescheria apiosperma</name>
    <name type="common">Scedosporium apiospermum</name>
    <dbReference type="NCBI Taxonomy" id="563466"/>
    <lineage>
        <taxon>Eukaryota</taxon>
        <taxon>Fungi</taxon>
        <taxon>Dikarya</taxon>
        <taxon>Ascomycota</taxon>
        <taxon>Pezizomycotina</taxon>
        <taxon>Sordariomycetes</taxon>
        <taxon>Hypocreomycetidae</taxon>
        <taxon>Microascales</taxon>
        <taxon>Microascaceae</taxon>
        <taxon>Scedosporium</taxon>
    </lineage>
</organism>
<feature type="compositionally biased region" description="Polar residues" evidence="3">
    <location>
        <begin position="140"/>
        <end position="151"/>
    </location>
</feature>
<evidence type="ECO:0000256" key="1">
    <source>
        <dbReference type="ARBA" id="ARBA00022722"/>
    </source>
</evidence>
<keyword evidence="5" id="KW-1185">Reference proteome</keyword>
<name>A0A084G123_PSEDA</name>
<dbReference type="OMA" id="PSHIGRR"/>
<sequence>MSTPAGGQPPPSGSTSNPPAPPGRTPTCSSYYDFNGVPWNGQDPNSKTWMYARDARQQQAGVPANAQPPYPSYFGNRTNLPLNPPPSHIGRRGQPGWLHHPLIPDQTATWTPGTSPGAVRSVYTAGNTANFDVIHHDPNAGTTSNGTSEFSMATYHPSVPRPQQQPPPTGGNGP</sequence>
<comment type="caution">
    <text evidence="4">The sequence shown here is derived from an EMBL/GenBank/DDBJ whole genome shotgun (WGS) entry which is preliminary data.</text>
</comment>
<dbReference type="HOGENOM" id="CLU_141192_0_0_1"/>
<dbReference type="EMBL" id="JOWA01000110">
    <property type="protein sequence ID" value="KEZ41035.1"/>
    <property type="molecule type" value="Genomic_DNA"/>
</dbReference>
<keyword evidence="2" id="KW-0378">Hydrolase</keyword>
<dbReference type="SUPFAM" id="SSF53933">
    <property type="entry name" value="Microbial ribonucleases"/>
    <property type="match status" value="1"/>
</dbReference>
<evidence type="ECO:0000256" key="2">
    <source>
        <dbReference type="ARBA" id="ARBA00022801"/>
    </source>
</evidence>
<feature type="compositionally biased region" description="Pro residues" evidence="3">
    <location>
        <begin position="7"/>
        <end position="24"/>
    </location>
</feature>
<evidence type="ECO:0000313" key="4">
    <source>
        <dbReference type="EMBL" id="KEZ41035.1"/>
    </source>
</evidence>
<dbReference type="GO" id="GO:0004540">
    <property type="term" value="F:RNA nuclease activity"/>
    <property type="evidence" value="ECO:0007669"/>
    <property type="project" value="InterPro"/>
</dbReference>
<evidence type="ECO:0000313" key="5">
    <source>
        <dbReference type="Proteomes" id="UP000028545"/>
    </source>
</evidence>
<dbReference type="InterPro" id="IPR016191">
    <property type="entry name" value="Ribonuclease/ribotoxin"/>
</dbReference>
<dbReference type="VEuPathDB" id="FungiDB:SAPIO_CDS7072"/>
<dbReference type="GO" id="GO:0003723">
    <property type="term" value="F:RNA binding"/>
    <property type="evidence" value="ECO:0007669"/>
    <property type="project" value="InterPro"/>
</dbReference>
<dbReference type="AlphaFoldDB" id="A0A084G123"/>
<accession>A0A084G123</accession>
<feature type="region of interest" description="Disordered" evidence="3">
    <location>
        <begin position="1"/>
        <end position="29"/>
    </location>
</feature>
<reference evidence="4 5" key="1">
    <citation type="journal article" date="2014" name="Genome Announc.">
        <title>Draft genome sequence of the pathogenic fungus Scedosporium apiospermum.</title>
        <authorList>
            <person name="Vandeputte P."/>
            <person name="Ghamrawi S."/>
            <person name="Rechenmann M."/>
            <person name="Iltis A."/>
            <person name="Giraud S."/>
            <person name="Fleury M."/>
            <person name="Thornton C."/>
            <person name="Delhaes L."/>
            <person name="Meyer W."/>
            <person name="Papon N."/>
            <person name="Bouchara J.P."/>
        </authorList>
    </citation>
    <scope>NUCLEOTIDE SEQUENCE [LARGE SCALE GENOMIC DNA]</scope>
    <source>
        <strain evidence="4 5">IHEM 14462</strain>
    </source>
</reference>
<dbReference type="OrthoDB" id="4499833at2759"/>
<feature type="region of interest" description="Disordered" evidence="3">
    <location>
        <begin position="137"/>
        <end position="174"/>
    </location>
</feature>
<dbReference type="GeneID" id="27726144"/>
<dbReference type="Proteomes" id="UP000028545">
    <property type="component" value="Unassembled WGS sequence"/>
</dbReference>
<keyword evidence="1" id="KW-0540">Nuclease</keyword>